<dbReference type="InterPro" id="IPR007612">
    <property type="entry name" value="LOR"/>
</dbReference>
<dbReference type="Gene3D" id="2.40.160.200">
    <property type="entry name" value="LURP1-related"/>
    <property type="match status" value="1"/>
</dbReference>
<name>A0AAE0MZQ4_9PEZI</name>
<keyword evidence="3" id="KW-1185">Reference proteome</keyword>
<dbReference type="SUPFAM" id="SSF54518">
    <property type="entry name" value="Tubby C-terminal domain-like"/>
    <property type="match status" value="1"/>
</dbReference>
<accession>A0AAE0MZQ4</accession>
<dbReference type="InterPro" id="IPR025659">
    <property type="entry name" value="Tubby-like_C"/>
</dbReference>
<gene>
    <name evidence="2" type="ORF">B0T24DRAFT_559346</name>
</gene>
<organism evidence="2 3">
    <name type="scientific">Lasiosphaeria ovina</name>
    <dbReference type="NCBI Taxonomy" id="92902"/>
    <lineage>
        <taxon>Eukaryota</taxon>
        <taxon>Fungi</taxon>
        <taxon>Dikarya</taxon>
        <taxon>Ascomycota</taxon>
        <taxon>Pezizomycotina</taxon>
        <taxon>Sordariomycetes</taxon>
        <taxon>Sordariomycetidae</taxon>
        <taxon>Sordariales</taxon>
        <taxon>Lasiosphaeriaceae</taxon>
        <taxon>Lasiosphaeria</taxon>
    </lineage>
</organism>
<protein>
    <submittedName>
        <fullName evidence="2">Tubby C-terminal-like domain-containing protein</fullName>
    </submittedName>
</protein>
<comment type="caution">
    <text evidence="2">The sequence shown here is derived from an EMBL/GenBank/DDBJ whole genome shotgun (WGS) entry which is preliminary data.</text>
</comment>
<dbReference type="EMBL" id="JAULSN010000008">
    <property type="protein sequence ID" value="KAK3365561.1"/>
    <property type="molecule type" value="Genomic_DNA"/>
</dbReference>
<dbReference type="PANTHER" id="PTHR31087:SF161">
    <property type="entry name" value="TUBBY C 2 FAMILY PROTEIN"/>
    <property type="match status" value="1"/>
</dbReference>
<dbReference type="AlphaFoldDB" id="A0AAE0MZQ4"/>
<reference evidence="2" key="1">
    <citation type="journal article" date="2023" name="Mol. Phylogenet. Evol.">
        <title>Genome-scale phylogeny and comparative genomics of the fungal order Sordariales.</title>
        <authorList>
            <person name="Hensen N."/>
            <person name="Bonometti L."/>
            <person name="Westerberg I."/>
            <person name="Brannstrom I.O."/>
            <person name="Guillou S."/>
            <person name="Cros-Aarteil S."/>
            <person name="Calhoun S."/>
            <person name="Haridas S."/>
            <person name="Kuo A."/>
            <person name="Mondo S."/>
            <person name="Pangilinan J."/>
            <person name="Riley R."/>
            <person name="LaButti K."/>
            <person name="Andreopoulos B."/>
            <person name="Lipzen A."/>
            <person name="Chen C."/>
            <person name="Yan M."/>
            <person name="Daum C."/>
            <person name="Ng V."/>
            <person name="Clum A."/>
            <person name="Steindorff A."/>
            <person name="Ohm R.A."/>
            <person name="Martin F."/>
            <person name="Silar P."/>
            <person name="Natvig D.O."/>
            <person name="Lalanne C."/>
            <person name="Gautier V."/>
            <person name="Ament-Velasquez S.L."/>
            <person name="Kruys A."/>
            <person name="Hutchinson M.I."/>
            <person name="Powell A.J."/>
            <person name="Barry K."/>
            <person name="Miller A.N."/>
            <person name="Grigoriev I.V."/>
            <person name="Debuchy R."/>
            <person name="Gladieux P."/>
            <person name="Hiltunen Thoren M."/>
            <person name="Johannesson H."/>
        </authorList>
    </citation>
    <scope>NUCLEOTIDE SEQUENCE</scope>
    <source>
        <strain evidence="2">CBS 958.72</strain>
    </source>
</reference>
<dbReference type="Proteomes" id="UP001287356">
    <property type="component" value="Unassembled WGS sequence"/>
</dbReference>
<dbReference type="Pfam" id="PF04525">
    <property type="entry name" value="LOR"/>
    <property type="match status" value="1"/>
</dbReference>
<evidence type="ECO:0000313" key="2">
    <source>
        <dbReference type="EMBL" id="KAK3365561.1"/>
    </source>
</evidence>
<dbReference type="PANTHER" id="PTHR31087">
    <property type="match status" value="1"/>
</dbReference>
<proteinExistence type="inferred from homology"/>
<evidence type="ECO:0000313" key="3">
    <source>
        <dbReference type="Proteomes" id="UP001287356"/>
    </source>
</evidence>
<evidence type="ECO:0000256" key="1">
    <source>
        <dbReference type="ARBA" id="ARBA00005437"/>
    </source>
</evidence>
<sequence length="209" mass="22910">MALQLPPLPQPLGLNHPTADLLLARQTETIILREKVMSLSGDSFDISLQNGQPILRVQGSVFSFSGRKTVMNLNNQPVFDIKKEHLHIHATYAAVDPNGNPLLEVKSSFKLIGSKARATFVNKYTGQQESFLMQGNWFDSRADIVHEKTGMVVGNINRKLLSGRDILFGQQTYALTVAPGVDMSLMVAMCICMDEKNNEGKGGGILGLI</sequence>
<comment type="similarity">
    <text evidence="1">Belongs to the LOR family.</text>
</comment>
<reference evidence="2" key="2">
    <citation type="submission" date="2023-06" db="EMBL/GenBank/DDBJ databases">
        <authorList>
            <consortium name="Lawrence Berkeley National Laboratory"/>
            <person name="Haridas S."/>
            <person name="Hensen N."/>
            <person name="Bonometti L."/>
            <person name="Westerberg I."/>
            <person name="Brannstrom I.O."/>
            <person name="Guillou S."/>
            <person name="Cros-Aarteil S."/>
            <person name="Calhoun S."/>
            <person name="Kuo A."/>
            <person name="Mondo S."/>
            <person name="Pangilinan J."/>
            <person name="Riley R."/>
            <person name="Labutti K."/>
            <person name="Andreopoulos B."/>
            <person name="Lipzen A."/>
            <person name="Chen C."/>
            <person name="Yanf M."/>
            <person name="Daum C."/>
            <person name="Ng V."/>
            <person name="Clum A."/>
            <person name="Steindorff A."/>
            <person name="Ohm R."/>
            <person name="Martin F."/>
            <person name="Silar P."/>
            <person name="Natvig D."/>
            <person name="Lalanne C."/>
            <person name="Gautier V."/>
            <person name="Ament-Velasquez S.L."/>
            <person name="Kruys A."/>
            <person name="Hutchinson M.I."/>
            <person name="Powell A.J."/>
            <person name="Barry K."/>
            <person name="Miller A.N."/>
            <person name="Grigoriev I.V."/>
            <person name="Debuchy R."/>
            <person name="Gladieux P."/>
            <person name="Thoren M.H."/>
            <person name="Johannesson H."/>
        </authorList>
    </citation>
    <scope>NUCLEOTIDE SEQUENCE</scope>
    <source>
        <strain evidence="2">CBS 958.72</strain>
    </source>
</reference>
<dbReference type="InterPro" id="IPR038595">
    <property type="entry name" value="LOR_sf"/>
</dbReference>